<dbReference type="InterPro" id="IPR000757">
    <property type="entry name" value="Beta-glucanase-like"/>
</dbReference>
<feature type="compositionally biased region" description="Pro residues" evidence="1">
    <location>
        <begin position="34"/>
        <end position="43"/>
    </location>
</feature>
<feature type="signal peptide" evidence="2">
    <location>
        <begin position="1"/>
        <end position="25"/>
    </location>
</feature>
<dbReference type="Pfam" id="PF00722">
    <property type="entry name" value="Glyco_hydro_16"/>
    <property type="match status" value="1"/>
</dbReference>
<dbReference type="PANTHER" id="PTHR10963:SF60">
    <property type="entry name" value="GRAM-NEGATIVE BACTERIA-BINDING PROTEIN 1-RELATED"/>
    <property type="match status" value="1"/>
</dbReference>
<feature type="domain" description="GH16" evidence="3">
    <location>
        <begin position="85"/>
        <end position="302"/>
    </location>
</feature>
<feature type="region of interest" description="Disordered" evidence="1">
    <location>
        <begin position="26"/>
        <end position="89"/>
    </location>
</feature>
<keyword evidence="2" id="KW-0732">Signal</keyword>
<comment type="caution">
    <text evidence="4">The sequence shown here is derived from an EMBL/GenBank/DDBJ whole genome shotgun (WGS) entry which is preliminary data.</text>
</comment>
<dbReference type="PANTHER" id="PTHR10963">
    <property type="entry name" value="GLYCOSYL HYDROLASE-RELATED"/>
    <property type="match status" value="1"/>
</dbReference>
<evidence type="ECO:0000313" key="5">
    <source>
        <dbReference type="Proteomes" id="UP001595872"/>
    </source>
</evidence>
<protein>
    <submittedName>
        <fullName evidence="4">Glycoside hydrolase family 16 protein</fullName>
    </submittedName>
</protein>
<keyword evidence="4" id="KW-0378">Hydrolase</keyword>
<evidence type="ECO:0000313" key="4">
    <source>
        <dbReference type="EMBL" id="MFC4911096.1"/>
    </source>
</evidence>
<proteinExistence type="predicted"/>
<dbReference type="EMBL" id="JBHSIT010000008">
    <property type="protein sequence ID" value="MFC4911096.1"/>
    <property type="molecule type" value="Genomic_DNA"/>
</dbReference>
<name>A0ABV9U5H1_9ACTN</name>
<organism evidence="4 5">
    <name type="scientific">Actinomadura gamaensis</name>
    <dbReference type="NCBI Taxonomy" id="1763541"/>
    <lineage>
        <taxon>Bacteria</taxon>
        <taxon>Bacillati</taxon>
        <taxon>Actinomycetota</taxon>
        <taxon>Actinomycetes</taxon>
        <taxon>Streptosporangiales</taxon>
        <taxon>Thermomonosporaceae</taxon>
        <taxon>Actinomadura</taxon>
    </lineage>
</organism>
<dbReference type="GO" id="GO:0016787">
    <property type="term" value="F:hydrolase activity"/>
    <property type="evidence" value="ECO:0007669"/>
    <property type="project" value="UniProtKB-KW"/>
</dbReference>
<evidence type="ECO:0000256" key="2">
    <source>
        <dbReference type="SAM" id="SignalP"/>
    </source>
</evidence>
<evidence type="ECO:0000259" key="3">
    <source>
        <dbReference type="PROSITE" id="PS51762"/>
    </source>
</evidence>
<dbReference type="InterPro" id="IPR050546">
    <property type="entry name" value="Glycosyl_Hydrlase_16"/>
</dbReference>
<dbReference type="SUPFAM" id="SSF49899">
    <property type="entry name" value="Concanavalin A-like lectins/glucanases"/>
    <property type="match status" value="1"/>
</dbReference>
<reference evidence="5" key="1">
    <citation type="journal article" date="2019" name="Int. J. Syst. Evol. Microbiol.">
        <title>The Global Catalogue of Microorganisms (GCM) 10K type strain sequencing project: providing services to taxonomists for standard genome sequencing and annotation.</title>
        <authorList>
            <consortium name="The Broad Institute Genomics Platform"/>
            <consortium name="The Broad Institute Genome Sequencing Center for Infectious Disease"/>
            <person name="Wu L."/>
            <person name="Ma J."/>
        </authorList>
    </citation>
    <scope>NUCLEOTIDE SEQUENCE [LARGE SCALE GENOMIC DNA]</scope>
    <source>
        <strain evidence="5">KLKA75</strain>
    </source>
</reference>
<keyword evidence="5" id="KW-1185">Reference proteome</keyword>
<dbReference type="Proteomes" id="UP001595872">
    <property type="component" value="Unassembled WGS sequence"/>
</dbReference>
<dbReference type="InterPro" id="IPR013320">
    <property type="entry name" value="ConA-like_dom_sf"/>
</dbReference>
<dbReference type="RefSeq" id="WP_378259741.1">
    <property type="nucleotide sequence ID" value="NZ_JBHSIT010000008.1"/>
</dbReference>
<sequence>MGSPATTRAARIGAAALLAATLAAACSNSGPQRVQPPPAPGGVPPSGGQNGGQNGGQGTADGVPPTRGSVTPSPVPAGTTDPPTPAFWGRPVVEDGFDGTAVDTSKWIVYDSPNDRVNPRTAAATREDAGTLQLTGGIYNGKDLSGGIASRLTLTHGRWEVRMRAEKGTGYSAVALLWPKVFGDPEKAEIDFAEMIDSTKQSADQYIHYGPNDTQKHNVLRGDFTQWHVFALDWLPHRLTFWLDGRKVWDYRGDLTPERSQMGLALQNDQVCDRGPGFCRNRSTPRWVTMSVDWIKIYRAPG</sequence>
<dbReference type="PROSITE" id="PS51762">
    <property type="entry name" value="GH16_2"/>
    <property type="match status" value="1"/>
</dbReference>
<feature type="chain" id="PRO_5046242118" evidence="2">
    <location>
        <begin position="26"/>
        <end position="302"/>
    </location>
</feature>
<dbReference type="CDD" id="cd00413">
    <property type="entry name" value="Glyco_hydrolase_16"/>
    <property type="match status" value="1"/>
</dbReference>
<evidence type="ECO:0000256" key="1">
    <source>
        <dbReference type="SAM" id="MobiDB-lite"/>
    </source>
</evidence>
<dbReference type="Gene3D" id="2.60.120.200">
    <property type="match status" value="1"/>
</dbReference>
<feature type="compositionally biased region" description="Gly residues" evidence="1">
    <location>
        <begin position="44"/>
        <end position="59"/>
    </location>
</feature>
<gene>
    <name evidence="4" type="ORF">ACFPCY_27570</name>
</gene>
<accession>A0ABV9U5H1</accession>